<reference evidence="1 3" key="1">
    <citation type="submission" date="2019-02" db="EMBL/GenBank/DDBJ databases">
        <title>Use of ANI for Rapid Identification of Enteric Bacteria.</title>
        <authorList>
            <person name="Pruckler J."/>
            <person name="Lane C."/>
            <person name="Aubert R."/>
        </authorList>
    </citation>
    <scope>NUCLEOTIDE SEQUENCE [LARGE SCALE GENOMIC DNA]</scope>
    <source>
        <strain evidence="1 3">2014D-0083</strain>
    </source>
</reference>
<keyword evidence="4" id="KW-1185">Reference proteome</keyword>
<dbReference type="AlphaFoldDB" id="A0AAE5YIE8"/>
<dbReference type="Proteomes" id="UP000321325">
    <property type="component" value="Unassembled WGS sequence"/>
</dbReference>
<evidence type="ECO:0000313" key="3">
    <source>
        <dbReference type="Proteomes" id="UP000293421"/>
    </source>
</evidence>
<name>A0AAE5YIE8_9BACT</name>
<protein>
    <submittedName>
        <fullName evidence="2">DUF945 domain-containing protein</fullName>
    </submittedName>
</protein>
<evidence type="ECO:0000313" key="1">
    <source>
        <dbReference type="EMBL" id="QBL12829.1"/>
    </source>
</evidence>
<sequence length="384" mass="44153">MKKIIAGIVLLATLVVLFFISTSYVSSVNEKIFNHISKSTDYYEVKDVNFTKNFLDSKGSFKISFNDFYIFTINIDFSNIFFVSNNAKISIINENEDMNDLFTNKEIMKIFVNVKANDKIAINAKVNDINTTKDNKTLLVKNFDINIDLKEEFVKEIQLNLNHFLFEDDYNKMELKNVKIAEFPFENLKLEDIFTPARTGEQKIDIELIDLKDVIVSNLKANAKTLTNTNNEYDGALKFSMDKFSLPSNNLSLDNINMDMKLVNISKKAYDQYLKSDGNIFSLMVLSNQFLQSNPEIFLNDFSFSKEEKKFQAKAQAIIKDNNIKAQANINSELLPSQIIPEFNNFDMYFVDNNGSYTLDFSYDDSNKSDVKAILNGEEFNPNL</sequence>
<dbReference type="Proteomes" id="UP000293421">
    <property type="component" value="Chromosome"/>
</dbReference>
<dbReference type="GeneID" id="66288264"/>
<dbReference type="EMBL" id="VRMB01000038">
    <property type="protein sequence ID" value="TXK66595.1"/>
    <property type="molecule type" value="Genomic_DNA"/>
</dbReference>
<dbReference type="RefSeq" id="WP_039666199.1">
    <property type="nucleotide sequence ID" value="NZ_CP037746.1"/>
</dbReference>
<reference evidence="2 4" key="2">
    <citation type="submission" date="2019-08" db="EMBL/GenBank/DDBJ databases">
        <title>Rapid identification of Enteric Bacteria from Whole Genome Sequences (WGS) using Average Nucleotide Identity (ANI).</title>
        <authorList>
            <person name="Lane C."/>
        </authorList>
    </citation>
    <scope>NUCLEOTIDE SEQUENCE [LARGE SCALE GENOMIC DNA]</scope>
    <source>
        <strain evidence="2 4">2010D-8464</strain>
    </source>
</reference>
<accession>A0AAE5YIE8</accession>
<organism evidence="1 3">
    <name type="scientific">Campylobacter volucris</name>
    <dbReference type="NCBI Taxonomy" id="1031542"/>
    <lineage>
        <taxon>Bacteria</taxon>
        <taxon>Pseudomonadati</taxon>
        <taxon>Campylobacterota</taxon>
        <taxon>Epsilonproteobacteria</taxon>
        <taxon>Campylobacterales</taxon>
        <taxon>Campylobacteraceae</taxon>
        <taxon>Campylobacter</taxon>
    </lineage>
</organism>
<dbReference type="EMBL" id="CP037746">
    <property type="protein sequence ID" value="QBL12829.1"/>
    <property type="molecule type" value="Genomic_DNA"/>
</dbReference>
<evidence type="ECO:0000313" key="2">
    <source>
        <dbReference type="EMBL" id="TXK66595.1"/>
    </source>
</evidence>
<gene>
    <name evidence="1" type="ORF">A9460_00160</name>
    <name evidence="2" type="ORF">FVD15_07875</name>
</gene>
<proteinExistence type="predicted"/>
<evidence type="ECO:0000313" key="4">
    <source>
        <dbReference type="Proteomes" id="UP000321325"/>
    </source>
</evidence>